<dbReference type="EMBL" id="HBUF01386726">
    <property type="protein sequence ID" value="CAG6732396.1"/>
    <property type="molecule type" value="Transcribed_RNA"/>
</dbReference>
<feature type="region of interest" description="Disordered" evidence="1">
    <location>
        <begin position="75"/>
        <end position="140"/>
    </location>
</feature>
<evidence type="ECO:0000313" key="2">
    <source>
        <dbReference type="EMBL" id="CAG6732396.1"/>
    </source>
</evidence>
<feature type="compositionally biased region" description="Polar residues" evidence="1">
    <location>
        <begin position="75"/>
        <end position="139"/>
    </location>
</feature>
<accession>A0A8D8YPX6</accession>
<proteinExistence type="predicted"/>
<protein>
    <submittedName>
        <fullName evidence="2">Uncharacterized protein</fullName>
    </submittedName>
</protein>
<name>A0A8D8YPX6_9HEMI</name>
<evidence type="ECO:0000256" key="1">
    <source>
        <dbReference type="SAM" id="MobiDB-lite"/>
    </source>
</evidence>
<reference evidence="2" key="1">
    <citation type="submission" date="2021-05" db="EMBL/GenBank/DDBJ databases">
        <authorList>
            <person name="Alioto T."/>
            <person name="Alioto T."/>
            <person name="Gomez Garrido J."/>
        </authorList>
    </citation>
    <scope>NUCLEOTIDE SEQUENCE</scope>
</reference>
<dbReference type="AlphaFoldDB" id="A0A8D8YPX6"/>
<organism evidence="2">
    <name type="scientific">Cacopsylla melanoneura</name>
    <dbReference type="NCBI Taxonomy" id="428564"/>
    <lineage>
        <taxon>Eukaryota</taxon>
        <taxon>Metazoa</taxon>
        <taxon>Ecdysozoa</taxon>
        <taxon>Arthropoda</taxon>
        <taxon>Hexapoda</taxon>
        <taxon>Insecta</taxon>
        <taxon>Pterygota</taxon>
        <taxon>Neoptera</taxon>
        <taxon>Paraneoptera</taxon>
        <taxon>Hemiptera</taxon>
        <taxon>Sternorrhyncha</taxon>
        <taxon>Psylloidea</taxon>
        <taxon>Psyllidae</taxon>
        <taxon>Psyllinae</taxon>
        <taxon>Cacopsylla</taxon>
    </lineage>
</organism>
<sequence>MMTWMRRKGKSTLITQMETMLMKKMLIPNESQSTAGEQNLEELTDTLSVNNEEQTETLSVNNEELTDTLSVNNEAQPDSLSVNNEGQPDSLSVNNEGQTDSLSVNNEIQPQISGEGSSVEPSGDTSDGSNTDIANPTSSRAEDLTTLVQSFKENILKSLLSHIRHLRFTAFEYMKVLEADLFIKYRDILADYKHFSQSTEPRKQYVSPTIIASNPVVVQPLPAVLSYIQPFPTALYNKFYKINKVFTIKRLSLNTVYESEEELQIGNFKLKIDLKESSPLGTDSVYFDVNLKCTSDEERAWECYTEAQVIWKPYCNANFYGCTNYGCREGSHCKQYKRCWMYLPSDHKSFGQFSIFSSLRKVFLGQFNMSLKNLQYSTSYNGRIVNDTIELYVIIRTFQIKYK</sequence>